<protein>
    <submittedName>
        <fullName evidence="1">Uncharacterized protein</fullName>
    </submittedName>
</protein>
<dbReference type="Proteomes" id="UP001163321">
    <property type="component" value="Chromosome 4"/>
</dbReference>
<dbReference type="EMBL" id="CM047583">
    <property type="protein sequence ID" value="KAI9912660.1"/>
    <property type="molecule type" value="Genomic_DNA"/>
</dbReference>
<organism evidence="1 2">
    <name type="scientific">Peronosclerospora sorghi</name>
    <dbReference type="NCBI Taxonomy" id="230839"/>
    <lineage>
        <taxon>Eukaryota</taxon>
        <taxon>Sar</taxon>
        <taxon>Stramenopiles</taxon>
        <taxon>Oomycota</taxon>
        <taxon>Peronosporomycetes</taxon>
        <taxon>Peronosporales</taxon>
        <taxon>Peronosporaceae</taxon>
        <taxon>Peronosclerospora</taxon>
    </lineage>
</organism>
<sequence length="149" mass="15934">MLHARARANRVLPVPGGPYNSTPFGGLMPTRRNSIGFVSGSSMTSQSSRICSFKPPILENDTFPASSFSMWYTVGSTSRASISTATLSGRAFVPTAERAWMPFSPNTFPMVSEAPLMTAGCCEKPSTQLTKPTSFTTRLILSKSPTSSA</sequence>
<evidence type="ECO:0000313" key="2">
    <source>
        <dbReference type="Proteomes" id="UP001163321"/>
    </source>
</evidence>
<comment type="caution">
    <text evidence="1">The sequence shown here is derived from an EMBL/GenBank/DDBJ whole genome shotgun (WGS) entry which is preliminary data.</text>
</comment>
<evidence type="ECO:0000313" key="1">
    <source>
        <dbReference type="EMBL" id="KAI9912660.1"/>
    </source>
</evidence>
<reference evidence="1 2" key="1">
    <citation type="journal article" date="2022" name="bioRxiv">
        <title>The genome of the oomycete Peronosclerospora sorghi, a cosmopolitan pathogen of maize and sorghum, is inflated with dispersed pseudogenes.</title>
        <authorList>
            <person name="Fletcher K."/>
            <person name="Martin F."/>
            <person name="Isakeit T."/>
            <person name="Cavanaugh K."/>
            <person name="Magill C."/>
            <person name="Michelmore R."/>
        </authorList>
    </citation>
    <scope>NUCLEOTIDE SEQUENCE [LARGE SCALE GENOMIC DNA]</scope>
    <source>
        <strain evidence="1">P6</strain>
    </source>
</reference>
<gene>
    <name evidence="1" type="ORF">PsorP6_004848</name>
</gene>
<name>A0ACC0W1Y6_9STRA</name>
<proteinExistence type="predicted"/>
<accession>A0ACC0W1Y6</accession>
<keyword evidence="2" id="KW-1185">Reference proteome</keyword>